<dbReference type="GO" id="GO:0003677">
    <property type="term" value="F:DNA binding"/>
    <property type="evidence" value="ECO:0007669"/>
    <property type="project" value="UniProtKB-KW"/>
</dbReference>
<evidence type="ECO:0000256" key="2">
    <source>
        <dbReference type="ARBA" id="ARBA00023125"/>
    </source>
</evidence>
<dbReference type="Pfam" id="PF07729">
    <property type="entry name" value="FCD"/>
    <property type="match status" value="1"/>
</dbReference>
<evidence type="ECO:0000259" key="4">
    <source>
        <dbReference type="PROSITE" id="PS50949"/>
    </source>
</evidence>
<dbReference type="AlphaFoldDB" id="B1I1R6"/>
<dbReference type="SMART" id="SM00345">
    <property type="entry name" value="HTH_GNTR"/>
    <property type="match status" value="1"/>
</dbReference>
<keyword evidence="6" id="KW-1185">Reference proteome</keyword>
<reference evidence="5 6" key="2">
    <citation type="journal article" date="2008" name="Science">
        <title>Environmental genomics reveals a single-species ecosystem deep within Earth.</title>
        <authorList>
            <person name="Chivian D."/>
            <person name="Brodie E.L."/>
            <person name="Alm E.J."/>
            <person name="Culley D.E."/>
            <person name="Dehal P.S."/>
            <person name="Desantis T.Z."/>
            <person name="Gihring T.M."/>
            <person name="Lapidus A."/>
            <person name="Lin L.H."/>
            <person name="Lowry S.R."/>
            <person name="Moser D.P."/>
            <person name="Richardson P.M."/>
            <person name="Southam G."/>
            <person name="Wanger G."/>
            <person name="Pratt L.M."/>
            <person name="Andersen G.L."/>
            <person name="Hazen T.C."/>
            <person name="Brockman F.J."/>
            <person name="Arkin A.P."/>
            <person name="Onstott T.C."/>
        </authorList>
    </citation>
    <scope>NUCLEOTIDE SEQUENCE [LARGE SCALE GENOMIC DNA]</scope>
    <source>
        <strain evidence="5 6">MP104C</strain>
    </source>
</reference>
<dbReference type="SUPFAM" id="SSF46785">
    <property type="entry name" value="Winged helix' DNA-binding domain"/>
    <property type="match status" value="1"/>
</dbReference>
<dbReference type="Proteomes" id="UP000008544">
    <property type="component" value="Chromosome"/>
</dbReference>
<dbReference type="PRINTS" id="PR00035">
    <property type="entry name" value="HTHGNTR"/>
</dbReference>
<dbReference type="PROSITE" id="PS50949">
    <property type="entry name" value="HTH_GNTR"/>
    <property type="match status" value="1"/>
</dbReference>
<dbReference type="InterPro" id="IPR000524">
    <property type="entry name" value="Tscrpt_reg_HTH_GntR"/>
</dbReference>
<dbReference type="HOGENOM" id="CLU_017584_5_1_9"/>
<sequence>MVEDQHHPAAGTESADQVRDRVYENLRRALLEGRYAPGDRLVERKLAAELGVSRTPVREALRALEQEGLVYHMPHSGAVVARLDSQEVQEIYRIRAVLEGLAARMAAERISPGRLKQLEALLEQIEALADRGDTCQLESVHREFNHVIYKAAESPRLYDMVTSLADHIDLCVRVGYAHPGRLAEATDEHRRLVAAIRLRDGDLAEHVAREHVNRSRHAYLQEVARNATKSQEK</sequence>
<gene>
    <name evidence="5" type="ordered locus">Daud_0441</name>
</gene>
<dbReference type="RefSeq" id="WP_012301576.1">
    <property type="nucleotide sequence ID" value="NC_010424.1"/>
</dbReference>
<dbReference type="InterPro" id="IPR036388">
    <property type="entry name" value="WH-like_DNA-bd_sf"/>
</dbReference>
<dbReference type="SMART" id="SM00895">
    <property type="entry name" value="FCD"/>
    <property type="match status" value="1"/>
</dbReference>
<evidence type="ECO:0000313" key="5">
    <source>
        <dbReference type="EMBL" id="ACA58987.1"/>
    </source>
</evidence>
<accession>B1I1R6</accession>
<evidence type="ECO:0000256" key="3">
    <source>
        <dbReference type="ARBA" id="ARBA00023163"/>
    </source>
</evidence>
<dbReference type="SUPFAM" id="SSF48008">
    <property type="entry name" value="GntR ligand-binding domain-like"/>
    <property type="match status" value="1"/>
</dbReference>
<proteinExistence type="predicted"/>
<evidence type="ECO:0000313" key="6">
    <source>
        <dbReference type="Proteomes" id="UP000008544"/>
    </source>
</evidence>
<keyword evidence="3" id="KW-0804">Transcription</keyword>
<protein>
    <submittedName>
        <fullName evidence="5">Transcriptional regulator, GntR family</fullName>
    </submittedName>
</protein>
<keyword evidence="1" id="KW-0805">Transcription regulation</keyword>
<dbReference type="Gene3D" id="1.10.10.10">
    <property type="entry name" value="Winged helix-like DNA-binding domain superfamily/Winged helix DNA-binding domain"/>
    <property type="match status" value="1"/>
</dbReference>
<dbReference type="EMBL" id="CP000860">
    <property type="protein sequence ID" value="ACA58987.1"/>
    <property type="molecule type" value="Genomic_DNA"/>
</dbReference>
<keyword evidence="2" id="KW-0238">DNA-binding</keyword>
<dbReference type="CDD" id="cd07377">
    <property type="entry name" value="WHTH_GntR"/>
    <property type="match status" value="1"/>
</dbReference>
<dbReference type="PANTHER" id="PTHR43537:SF24">
    <property type="entry name" value="GLUCONATE OPERON TRANSCRIPTIONAL REPRESSOR"/>
    <property type="match status" value="1"/>
</dbReference>
<dbReference type="InterPro" id="IPR008920">
    <property type="entry name" value="TF_FadR/GntR_C"/>
</dbReference>
<name>B1I1R6_DESAP</name>
<dbReference type="OrthoDB" id="9781630at2"/>
<dbReference type="Pfam" id="PF00392">
    <property type="entry name" value="GntR"/>
    <property type="match status" value="1"/>
</dbReference>
<feature type="domain" description="HTH gntR-type" evidence="4">
    <location>
        <begin position="16"/>
        <end position="83"/>
    </location>
</feature>
<dbReference type="PANTHER" id="PTHR43537">
    <property type="entry name" value="TRANSCRIPTIONAL REGULATOR, GNTR FAMILY"/>
    <property type="match status" value="1"/>
</dbReference>
<dbReference type="InterPro" id="IPR011711">
    <property type="entry name" value="GntR_C"/>
</dbReference>
<dbReference type="Gene3D" id="1.20.120.530">
    <property type="entry name" value="GntR ligand-binding domain-like"/>
    <property type="match status" value="1"/>
</dbReference>
<evidence type="ECO:0000256" key="1">
    <source>
        <dbReference type="ARBA" id="ARBA00023015"/>
    </source>
</evidence>
<dbReference type="KEGG" id="dau:Daud_0441"/>
<organism evidence="5 6">
    <name type="scientific">Desulforudis audaxviator (strain MP104C)</name>
    <dbReference type="NCBI Taxonomy" id="477974"/>
    <lineage>
        <taxon>Bacteria</taxon>
        <taxon>Bacillati</taxon>
        <taxon>Bacillota</taxon>
        <taxon>Clostridia</taxon>
        <taxon>Thermoanaerobacterales</taxon>
        <taxon>Candidatus Desulforudaceae</taxon>
        <taxon>Candidatus Desulforudis</taxon>
    </lineage>
</organism>
<dbReference type="eggNOG" id="COG1802">
    <property type="taxonomic scope" value="Bacteria"/>
</dbReference>
<reference evidence="6" key="1">
    <citation type="submission" date="2007-10" db="EMBL/GenBank/DDBJ databases">
        <title>Complete sequence of chromosome of Desulforudis audaxviator MP104C.</title>
        <authorList>
            <person name="Copeland A."/>
            <person name="Lucas S."/>
            <person name="Lapidus A."/>
            <person name="Barry K."/>
            <person name="Glavina del Rio T."/>
            <person name="Dalin E."/>
            <person name="Tice H."/>
            <person name="Bruce D."/>
            <person name="Pitluck S."/>
            <person name="Lowry S.R."/>
            <person name="Larimer F."/>
            <person name="Land M.L."/>
            <person name="Hauser L."/>
            <person name="Kyrpides N."/>
            <person name="Ivanova N.N."/>
            <person name="Richardson P."/>
        </authorList>
    </citation>
    <scope>NUCLEOTIDE SEQUENCE [LARGE SCALE GENOMIC DNA]</scope>
    <source>
        <strain evidence="6">MP104C</strain>
    </source>
</reference>
<dbReference type="InterPro" id="IPR036390">
    <property type="entry name" value="WH_DNA-bd_sf"/>
</dbReference>
<dbReference type="STRING" id="477974.Daud_0441"/>
<dbReference type="GO" id="GO:0003700">
    <property type="term" value="F:DNA-binding transcription factor activity"/>
    <property type="evidence" value="ECO:0007669"/>
    <property type="project" value="InterPro"/>
</dbReference>